<dbReference type="GeneID" id="85006969"/>
<dbReference type="Pfam" id="PF04055">
    <property type="entry name" value="Radical_SAM"/>
    <property type="match status" value="1"/>
</dbReference>
<dbReference type="RefSeq" id="WP_006361556.1">
    <property type="nucleotide sequence ID" value="NZ_GG700630.1"/>
</dbReference>
<keyword evidence="2" id="KW-0004">4Fe-4S</keyword>
<dbReference type="InterPro" id="IPR058240">
    <property type="entry name" value="rSAM_sf"/>
</dbReference>
<dbReference type="Pfam" id="PF13186">
    <property type="entry name" value="SPASM"/>
    <property type="match status" value="1"/>
</dbReference>
<dbReference type="InterPro" id="IPR007197">
    <property type="entry name" value="rSAM"/>
</dbReference>
<evidence type="ECO:0000256" key="6">
    <source>
        <dbReference type="ARBA" id="ARBA00023014"/>
    </source>
</evidence>
<dbReference type="EC" id="1.3.98.7" evidence="10"/>
<evidence type="ECO:0000256" key="10">
    <source>
        <dbReference type="ARBA" id="ARBA00066739"/>
    </source>
</evidence>
<dbReference type="GO" id="GO:0003824">
    <property type="term" value="F:catalytic activity"/>
    <property type="evidence" value="ECO:0007669"/>
    <property type="project" value="InterPro"/>
</dbReference>
<keyword evidence="6" id="KW-0411">Iron-sulfur</keyword>
<dbReference type="SUPFAM" id="SSF102114">
    <property type="entry name" value="Radical SAM enzymes"/>
    <property type="match status" value="1"/>
</dbReference>
<sequence length="420" mass="47192">MIGISKLYCGAVEPADVLRYRRMSKELPSGLLQFSKDKKPVVVWNCTRTCNLKCEHCYALSDAKRYDQLSTEEAKAMIDDLADFGAPVLLFSGGEPCVRPDLVELMQHAKDRGMRVVISTNGTLITPELARRFAEVGLSYVGVSFDGDPETHDRFRGVEGSFDAALQGLKNAQDAGIKVGLRFTINKHNWEEINDIFDLMQANGINRACFYHLVYAGRGSEMIEEDLTHEQTRKAVRLIMDRTKQWFDEGGTPEILTVDNHADAPFVYMELLKEDPERAEKVMQLLQWNQGNSSGNGIASINWDGDVYADQFWRHYSFGNVKDRPFSEIWSDVSRSTEASELMYRLKDKRPWVKGRCHDCRWLDVCGGNFRVRAEAATGDLWASDPACYLTDAEIARTGDEPAPIVEAPVEDDVAAAAIA</sequence>
<gene>
    <name evidence="16" type="ORF">HMPREF0762_00310</name>
</gene>
<dbReference type="FunFam" id="3.20.20.70:FF:000188">
    <property type="entry name" value="Mycofactocin radical SAM maturase MftC"/>
    <property type="match status" value="1"/>
</dbReference>
<comment type="catalytic activity">
    <reaction evidence="9">
        <text>[mycofactocin precursor peptide]-C-terminal glycyl-N-{[2-(4-hydroxyphenyl)ethenyl]-3-methylbutanamide} + AH2 + S-adenosyl-L-methionine = [mycofactocin precursor peptide]-C-terminal glycyl-N-{5-[(4-hydroxyphenyl)methyl]-4,4-dimethyl-2-oxopyrrolidin-3-yl}acetamide + 5'-deoxyadenosine + L-methionine + A + H(+)</text>
        <dbReference type="Rhea" id="RHEA:65500"/>
        <dbReference type="Rhea" id="RHEA-COMP:16816"/>
        <dbReference type="Rhea" id="RHEA-COMP:16818"/>
        <dbReference type="ChEBI" id="CHEBI:13193"/>
        <dbReference type="ChEBI" id="CHEBI:15378"/>
        <dbReference type="ChEBI" id="CHEBI:17319"/>
        <dbReference type="ChEBI" id="CHEBI:17499"/>
        <dbReference type="ChEBI" id="CHEBI:57844"/>
        <dbReference type="ChEBI" id="CHEBI:59789"/>
        <dbReference type="ChEBI" id="CHEBI:156517"/>
        <dbReference type="ChEBI" id="CHEBI:156518"/>
        <dbReference type="EC" id="4.1.99.26"/>
    </reaction>
</comment>
<dbReference type="SFLD" id="SFLDS00029">
    <property type="entry name" value="Radical_SAM"/>
    <property type="match status" value="1"/>
</dbReference>
<comment type="cofactor">
    <cofactor evidence="1">
        <name>[4Fe-4S] cluster</name>
        <dbReference type="ChEBI" id="CHEBI:49883"/>
    </cofactor>
</comment>
<evidence type="ECO:0000256" key="2">
    <source>
        <dbReference type="ARBA" id="ARBA00022485"/>
    </source>
</evidence>
<evidence type="ECO:0000256" key="7">
    <source>
        <dbReference type="ARBA" id="ARBA00023239"/>
    </source>
</evidence>
<dbReference type="AlphaFoldDB" id="D0WES8"/>
<name>D0WES8_SLAES</name>
<dbReference type="EC" id="4.1.99.26" evidence="11"/>
<evidence type="ECO:0000313" key="17">
    <source>
        <dbReference type="Proteomes" id="UP000006001"/>
    </source>
</evidence>
<dbReference type="EMBL" id="ACUX02000004">
    <property type="protein sequence ID" value="EEZ62216.1"/>
    <property type="molecule type" value="Genomic_DNA"/>
</dbReference>
<evidence type="ECO:0000256" key="11">
    <source>
        <dbReference type="ARBA" id="ARBA00066804"/>
    </source>
</evidence>
<evidence type="ECO:0000256" key="12">
    <source>
        <dbReference type="ARBA" id="ARBA00074337"/>
    </source>
</evidence>
<dbReference type="NCBIfam" id="TIGR04546">
    <property type="entry name" value="rSAM_ahbC_deAc"/>
    <property type="match status" value="1"/>
</dbReference>
<dbReference type="GO" id="GO:0006783">
    <property type="term" value="P:heme biosynthetic process"/>
    <property type="evidence" value="ECO:0007669"/>
    <property type="project" value="TreeGrafter"/>
</dbReference>
<dbReference type="InterPro" id="IPR006638">
    <property type="entry name" value="Elp3/MiaA/NifB-like_rSAM"/>
</dbReference>
<dbReference type="InterPro" id="IPR013785">
    <property type="entry name" value="Aldolase_TIM"/>
</dbReference>
<dbReference type="SMART" id="SM00729">
    <property type="entry name" value="Elp3"/>
    <property type="match status" value="1"/>
</dbReference>
<dbReference type="eggNOG" id="COG0535">
    <property type="taxonomic scope" value="Bacteria"/>
</dbReference>
<dbReference type="PIRSF" id="PIRSF037420">
    <property type="entry name" value="PQQ_syn_pqqE"/>
    <property type="match status" value="1"/>
</dbReference>
<accession>D0WES8</accession>
<evidence type="ECO:0000313" key="16">
    <source>
        <dbReference type="EMBL" id="EEZ62216.1"/>
    </source>
</evidence>
<evidence type="ECO:0000259" key="15">
    <source>
        <dbReference type="PROSITE" id="PS51918"/>
    </source>
</evidence>
<dbReference type="SFLD" id="SFLDG01067">
    <property type="entry name" value="SPASM/twitch_domain_containing"/>
    <property type="match status" value="1"/>
</dbReference>
<dbReference type="SFLD" id="SFLDG01386">
    <property type="entry name" value="main_SPASM_domain-containing"/>
    <property type="match status" value="1"/>
</dbReference>
<keyword evidence="5" id="KW-0408">Iron</keyword>
<keyword evidence="7" id="KW-0456">Lyase</keyword>
<evidence type="ECO:0000256" key="13">
    <source>
        <dbReference type="ARBA" id="ARBA00077306"/>
    </source>
</evidence>
<dbReference type="InterPro" id="IPR030894">
    <property type="entry name" value="Ahb_Proteobacteria"/>
</dbReference>
<dbReference type="InterPro" id="IPR034479">
    <property type="entry name" value="AhbC-like"/>
</dbReference>
<evidence type="ECO:0000256" key="3">
    <source>
        <dbReference type="ARBA" id="ARBA00022691"/>
    </source>
</evidence>
<evidence type="ECO:0000256" key="9">
    <source>
        <dbReference type="ARBA" id="ARBA00051925"/>
    </source>
</evidence>
<protein>
    <recommendedName>
        <fullName evidence="12">Mycofactocin maturase MftC</fullName>
        <ecNumber evidence="10">1.3.98.7</ecNumber>
        <ecNumber evidence="11">4.1.99.26</ecNumber>
    </recommendedName>
    <alternativeName>
        <fullName evidence="14">[Mycofactocin precursor peptide]-pyrrolidinone derivative synthase</fullName>
    </alternativeName>
    <alternativeName>
        <fullName evidence="13">[Mycofactocin precursor peptide]-tyrosine decarboxylase</fullName>
    </alternativeName>
</protein>
<dbReference type="STRING" id="649764.HMPREF0762_00310"/>
<dbReference type="InterPro" id="IPR034480">
    <property type="entry name" value="Heme_synthase-like"/>
</dbReference>
<dbReference type="Proteomes" id="UP000006001">
    <property type="component" value="Unassembled WGS sequence"/>
</dbReference>
<keyword evidence="17" id="KW-1185">Reference proteome</keyword>
<evidence type="ECO:0000256" key="1">
    <source>
        <dbReference type="ARBA" id="ARBA00001966"/>
    </source>
</evidence>
<evidence type="ECO:0000256" key="5">
    <source>
        <dbReference type="ARBA" id="ARBA00023004"/>
    </source>
</evidence>
<dbReference type="InterPro" id="IPR050377">
    <property type="entry name" value="Radical_SAM_PqqE_MftC-like"/>
</dbReference>
<feature type="domain" description="Radical SAM core" evidence="15">
    <location>
        <begin position="36"/>
        <end position="248"/>
    </location>
</feature>
<evidence type="ECO:0000256" key="4">
    <source>
        <dbReference type="ARBA" id="ARBA00022723"/>
    </source>
</evidence>
<organism evidence="16 17">
    <name type="scientific">Slackia exigua (strain ATCC 700122 / DSM 15923 / CIP 105133 / JCM 11022 / KCTC 5966 / S-7)</name>
    <dbReference type="NCBI Taxonomy" id="649764"/>
    <lineage>
        <taxon>Bacteria</taxon>
        <taxon>Bacillati</taxon>
        <taxon>Actinomycetota</taxon>
        <taxon>Coriobacteriia</taxon>
        <taxon>Eggerthellales</taxon>
        <taxon>Eggerthellaceae</taxon>
        <taxon>Slackia</taxon>
    </lineage>
</organism>
<dbReference type="SFLD" id="SFLDF00543">
    <property type="entry name" value="alternative_heme_biosynthesis"/>
    <property type="match status" value="1"/>
</dbReference>
<dbReference type="GO" id="GO:0046872">
    <property type="term" value="F:metal ion binding"/>
    <property type="evidence" value="ECO:0007669"/>
    <property type="project" value="UniProtKB-KW"/>
</dbReference>
<dbReference type="SFLD" id="SFLDG01385">
    <property type="entry name" value="heme_carboxy_lyase_like"/>
    <property type="match status" value="1"/>
</dbReference>
<keyword evidence="4" id="KW-0479">Metal-binding</keyword>
<dbReference type="OrthoDB" id="9782387at2"/>
<proteinExistence type="predicted"/>
<dbReference type="PROSITE" id="PS51918">
    <property type="entry name" value="RADICAL_SAM"/>
    <property type="match status" value="1"/>
</dbReference>
<evidence type="ECO:0000256" key="14">
    <source>
        <dbReference type="ARBA" id="ARBA00079192"/>
    </source>
</evidence>
<dbReference type="PANTHER" id="PTHR11228">
    <property type="entry name" value="RADICAL SAM DOMAIN PROTEIN"/>
    <property type="match status" value="1"/>
</dbReference>
<dbReference type="InterPro" id="IPR017200">
    <property type="entry name" value="PqqE-like"/>
</dbReference>
<dbReference type="NCBIfam" id="TIGR04085">
    <property type="entry name" value="rSAM_more_4Fe4S"/>
    <property type="match status" value="1"/>
</dbReference>
<comment type="caution">
    <text evidence="16">The sequence shown here is derived from an EMBL/GenBank/DDBJ whole genome shotgun (WGS) entry which is preliminary data.</text>
</comment>
<reference evidence="16" key="1">
    <citation type="submission" date="2009-10" db="EMBL/GenBank/DDBJ databases">
        <authorList>
            <person name="Weinstock G."/>
            <person name="Sodergren E."/>
            <person name="Clifton S."/>
            <person name="Fulton L."/>
            <person name="Fulton B."/>
            <person name="Courtney L."/>
            <person name="Fronick C."/>
            <person name="Harrison M."/>
            <person name="Strong C."/>
            <person name="Farmer C."/>
            <person name="Delahaunty K."/>
            <person name="Markovic C."/>
            <person name="Hall O."/>
            <person name="Minx P."/>
            <person name="Tomlinson C."/>
            <person name="Mitreva M."/>
            <person name="Nelson J."/>
            <person name="Hou S."/>
            <person name="Wollam A."/>
            <person name="Pepin K.H."/>
            <person name="Johnson M."/>
            <person name="Bhonagiri V."/>
            <person name="Nash W.E."/>
            <person name="Warren W."/>
            <person name="Chinwalla A."/>
            <person name="Mardis E.R."/>
            <person name="Wilson R.K."/>
        </authorList>
    </citation>
    <scope>NUCLEOTIDE SEQUENCE [LARGE SCALE GENOMIC DNA]</scope>
    <source>
        <strain evidence="16">ATCC 700122</strain>
    </source>
</reference>
<evidence type="ECO:0000256" key="8">
    <source>
        <dbReference type="ARBA" id="ARBA00051525"/>
    </source>
</evidence>
<dbReference type="CDD" id="cd21123">
    <property type="entry name" value="SPASM_MftC-like"/>
    <property type="match status" value="1"/>
</dbReference>
<dbReference type="Gene3D" id="3.20.20.70">
    <property type="entry name" value="Aldolase class I"/>
    <property type="match status" value="1"/>
</dbReference>
<comment type="catalytic activity">
    <reaction evidence="8">
        <text>[mycofactocin precursor peptide]-C-terminal glycyl-L-valyl-L-tyrosine + S-adenosyl-L-methionine = [mycofactocin precursor peptide]-C-terminal glycyl-N-{[2-(4-hydroxyphenyl)ethenyl]-3-methylbutanamide} + 5'-deoxyadenosine + L-methionine + CO2</text>
        <dbReference type="Rhea" id="RHEA:65492"/>
        <dbReference type="Rhea" id="RHEA-COMP:16815"/>
        <dbReference type="Rhea" id="RHEA-COMP:16816"/>
        <dbReference type="ChEBI" id="CHEBI:16526"/>
        <dbReference type="ChEBI" id="CHEBI:17319"/>
        <dbReference type="ChEBI" id="CHEBI:57844"/>
        <dbReference type="ChEBI" id="CHEBI:59789"/>
        <dbReference type="ChEBI" id="CHEBI:156515"/>
        <dbReference type="ChEBI" id="CHEBI:156517"/>
        <dbReference type="EC" id="1.3.98.7"/>
    </reaction>
</comment>
<dbReference type="GO" id="GO:0051539">
    <property type="term" value="F:4 iron, 4 sulfur cluster binding"/>
    <property type="evidence" value="ECO:0007669"/>
    <property type="project" value="UniProtKB-KW"/>
</dbReference>
<keyword evidence="3" id="KW-0949">S-adenosyl-L-methionine</keyword>
<dbReference type="InterPro" id="IPR023885">
    <property type="entry name" value="4Fe4S-binding_SPASM_dom"/>
</dbReference>
<dbReference type="PANTHER" id="PTHR11228:SF7">
    <property type="entry name" value="PQQA PEPTIDE CYCLASE"/>
    <property type="match status" value="1"/>
</dbReference>
<dbReference type="HOGENOM" id="CLU_009273_4_0_11"/>
<dbReference type="CDD" id="cd01335">
    <property type="entry name" value="Radical_SAM"/>
    <property type="match status" value="1"/>
</dbReference>